<feature type="non-terminal residue" evidence="2">
    <location>
        <position position="1"/>
    </location>
</feature>
<protein>
    <submittedName>
        <fullName evidence="2">Uncharacterized protein</fullName>
    </submittedName>
</protein>
<name>A0A8J2L7J1_9HEXA</name>
<evidence type="ECO:0000313" key="2">
    <source>
        <dbReference type="EMBL" id="CAG7826638.1"/>
    </source>
</evidence>
<dbReference type="EMBL" id="CAJVCH010540593">
    <property type="protein sequence ID" value="CAG7826638.1"/>
    <property type="molecule type" value="Genomic_DNA"/>
</dbReference>
<reference evidence="2" key="1">
    <citation type="submission" date="2021-06" db="EMBL/GenBank/DDBJ databases">
        <authorList>
            <person name="Hodson N. C."/>
            <person name="Mongue J. A."/>
            <person name="Jaron S. K."/>
        </authorList>
    </citation>
    <scope>NUCLEOTIDE SEQUENCE</scope>
</reference>
<comment type="caution">
    <text evidence="2">The sequence shown here is derived from an EMBL/GenBank/DDBJ whole genome shotgun (WGS) entry which is preliminary data.</text>
</comment>
<proteinExistence type="predicted"/>
<feature type="compositionally biased region" description="Polar residues" evidence="1">
    <location>
        <begin position="47"/>
        <end position="66"/>
    </location>
</feature>
<gene>
    <name evidence="2" type="ORF">AFUS01_LOCUS36683</name>
</gene>
<evidence type="ECO:0000256" key="1">
    <source>
        <dbReference type="SAM" id="MobiDB-lite"/>
    </source>
</evidence>
<dbReference type="Proteomes" id="UP000708208">
    <property type="component" value="Unassembled WGS sequence"/>
</dbReference>
<feature type="region of interest" description="Disordered" evidence="1">
    <location>
        <begin position="1"/>
        <end position="72"/>
    </location>
</feature>
<dbReference type="AlphaFoldDB" id="A0A8J2L7J1"/>
<accession>A0A8J2L7J1</accession>
<feature type="compositionally biased region" description="Basic and acidic residues" evidence="1">
    <location>
        <begin position="35"/>
        <end position="46"/>
    </location>
</feature>
<keyword evidence="3" id="KW-1185">Reference proteome</keyword>
<evidence type="ECO:0000313" key="3">
    <source>
        <dbReference type="Proteomes" id="UP000708208"/>
    </source>
</evidence>
<organism evidence="2 3">
    <name type="scientific">Allacma fusca</name>
    <dbReference type="NCBI Taxonomy" id="39272"/>
    <lineage>
        <taxon>Eukaryota</taxon>
        <taxon>Metazoa</taxon>
        <taxon>Ecdysozoa</taxon>
        <taxon>Arthropoda</taxon>
        <taxon>Hexapoda</taxon>
        <taxon>Collembola</taxon>
        <taxon>Symphypleona</taxon>
        <taxon>Sminthuridae</taxon>
        <taxon>Allacma</taxon>
    </lineage>
</organism>
<sequence length="156" mass="17391">MDIEIFPEGGYDSFDSSEETESVSTADCVQDFLDLEAKEAGGDTDRSASCSTSPAESPRSLPSTPGKSMELNGMRIKRKLFLPIPEISLSSDDESTSEIQVSVNEDYYRGCSPVSPLSPDWDNLGKELRHHQERNEFWHRGPRFHPPAPPSFPWSP</sequence>